<keyword evidence="8" id="KW-1185">Reference proteome</keyword>
<evidence type="ECO:0000313" key="7">
    <source>
        <dbReference type="EMBL" id="WAR28907.1"/>
    </source>
</evidence>
<dbReference type="PANTHER" id="PTHR11360">
    <property type="entry name" value="MONOCARBOXYLATE TRANSPORTER"/>
    <property type="match status" value="1"/>
</dbReference>
<keyword evidence="3 6" id="KW-0812">Transmembrane</keyword>
<accession>A0ABY7G4S4</accession>
<dbReference type="InterPro" id="IPR036259">
    <property type="entry name" value="MFS_trans_sf"/>
</dbReference>
<evidence type="ECO:0000256" key="1">
    <source>
        <dbReference type="ARBA" id="ARBA00004651"/>
    </source>
</evidence>
<feature type="transmembrane region" description="Helical" evidence="6">
    <location>
        <begin position="436"/>
        <end position="454"/>
    </location>
</feature>
<reference evidence="7" key="1">
    <citation type="submission" date="2022-11" db="EMBL/GenBank/DDBJ databases">
        <title>Centuries of genome instability and evolution in soft-shell clam transmissible cancer (bioRxiv).</title>
        <authorList>
            <person name="Hart S.F.M."/>
            <person name="Yonemitsu M.A."/>
            <person name="Giersch R.M."/>
            <person name="Beal B.F."/>
            <person name="Arriagada G."/>
            <person name="Davis B.W."/>
            <person name="Ostrander E.A."/>
            <person name="Goff S.P."/>
            <person name="Metzger M.J."/>
        </authorList>
    </citation>
    <scope>NUCLEOTIDE SEQUENCE</scope>
    <source>
        <strain evidence="7">MELC-2E11</strain>
        <tissue evidence="7">Siphon/mantle</tissue>
    </source>
</reference>
<feature type="transmembrane region" description="Helical" evidence="6">
    <location>
        <begin position="109"/>
        <end position="134"/>
    </location>
</feature>
<gene>
    <name evidence="7" type="ORF">MAR_014611</name>
</gene>
<dbReference type="EMBL" id="CP111026">
    <property type="protein sequence ID" value="WAR28907.1"/>
    <property type="molecule type" value="Genomic_DNA"/>
</dbReference>
<organism evidence="7 8">
    <name type="scientific">Mya arenaria</name>
    <name type="common">Soft-shell clam</name>
    <dbReference type="NCBI Taxonomy" id="6604"/>
    <lineage>
        <taxon>Eukaryota</taxon>
        <taxon>Metazoa</taxon>
        <taxon>Spiralia</taxon>
        <taxon>Lophotrochozoa</taxon>
        <taxon>Mollusca</taxon>
        <taxon>Bivalvia</taxon>
        <taxon>Autobranchia</taxon>
        <taxon>Heteroconchia</taxon>
        <taxon>Euheterodonta</taxon>
        <taxon>Imparidentia</taxon>
        <taxon>Neoheterodontei</taxon>
        <taxon>Myida</taxon>
        <taxon>Myoidea</taxon>
        <taxon>Myidae</taxon>
        <taxon>Mya</taxon>
    </lineage>
</organism>
<feature type="transmembrane region" description="Helical" evidence="6">
    <location>
        <begin position="146"/>
        <end position="169"/>
    </location>
</feature>
<evidence type="ECO:0000256" key="4">
    <source>
        <dbReference type="ARBA" id="ARBA00022989"/>
    </source>
</evidence>
<dbReference type="InterPro" id="IPR050327">
    <property type="entry name" value="Proton-linked_MCT"/>
</dbReference>
<evidence type="ECO:0000256" key="6">
    <source>
        <dbReference type="SAM" id="Phobius"/>
    </source>
</evidence>
<dbReference type="Gene3D" id="1.20.1250.20">
    <property type="entry name" value="MFS general substrate transporter like domains"/>
    <property type="match status" value="2"/>
</dbReference>
<sequence>MGSSEKMPVEAEPKNTNGENASTMLNQFIIIGQMKCFGIVFVQLQERFQASSSATSVIFTLQNVTYSLTALVVMTVGSGWSARKTIISGSLMSVGAYFLAGFLTDVRQAYLVLGVLIGGSTALINPNVLSMLSIYFNKRRGLANNICNSGVSMGGLVFAPIYTALFVHYAFTGTYIFIAGFHLHLLIIGCLMRPLSFYERRRKECHSSDAGTEDIAENIEEKEHLIEQNLYRDIKRCTHQTSEQKHFGSSGAIEMETVRNGILKRQVCSIDGHGRTSVRRRTHSESGPYKASMHSLTDSIFNTKTARFMSTDIINSSCLDLAMTKTNHSKTTESSSKRETNTRGRKIRTSVLWFLKRLFDIKLLSKPPLLYYLLCNIFLCSGSALVGAFLPPHAFEMGIDKDRVAWIVSGQCIVDFSARFVFAYLSDKSWVQRSTLIAGACTFMGICAQFAFFMTDYPTIMVFSMIVGFLQGVYFSLFVVVILDILTIEDFKGTYGTLQAHTLYRFTSSGQTSIDRNNHFKAKNREVQKGALTQMRFYYQIEVPYEIEFVRTTD</sequence>
<evidence type="ECO:0000256" key="2">
    <source>
        <dbReference type="ARBA" id="ARBA00022475"/>
    </source>
</evidence>
<dbReference type="Proteomes" id="UP001164746">
    <property type="component" value="Chromosome 15"/>
</dbReference>
<keyword evidence="2" id="KW-1003">Cell membrane</keyword>
<evidence type="ECO:0000256" key="3">
    <source>
        <dbReference type="ARBA" id="ARBA00022692"/>
    </source>
</evidence>
<feature type="transmembrane region" description="Helical" evidence="6">
    <location>
        <begin position="86"/>
        <end position="103"/>
    </location>
</feature>
<dbReference type="SUPFAM" id="SSF103473">
    <property type="entry name" value="MFS general substrate transporter"/>
    <property type="match status" value="1"/>
</dbReference>
<name>A0ABY7G4S4_MYAAR</name>
<keyword evidence="4 6" id="KW-1133">Transmembrane helix</keyword>
<feature type="transmembrane region" description="Helical" evidence="6">
    <location>
        <begin position="404"/>
        <end position="424"/>
    </location>
</feature>
<dbReference type="Pfam" id="PF07690">
    <property type="entry name" value="MFS_1"/>
    <property type="match status" value="2"/>
</dbReference>
<protein>
    <submittedName>
        <fullName evidence="7">MOT12-like protein</fullName>
    </submittedName>
</protein>
<feature type="transmembrane region" description="Helical" evidence="6">
    <location>
        <begin position="369"/>
        <end position="392"/>
    </location>
</feature>
<dbReference type="InterPro" id="IPR011701">
    <property type="entry name" value="MFS"/>
</dbReference>
<evidence type="ECO:0000256" key="5">
    <source>
        <dbReference type="ARBA" id="ARBA00023136"/>
    </source>
</evidence>
<comment type="subcellular location">
    <subcellularLocation>
        <location evidence="1">Cell membrane</location>
        <topology evidence="1">Multi-pass membrane protein</topology>
    </subcellularLocation>
</comment>
<feature type="transmembrane region" description="Helical" evidence="6">
    <location>
        <begin position="175"/>
        <end position="192"/>
    </location>
</feature>
<proteinExistence type="predicted"/>
<keyword evidence="5 6" id="KW-0472">Membrane</keyword>
<evidence type="ECO:0000313" key="8">
    <source>
        <dbReference type="Proteomes" id="UP001164746"/>
    </source>
</evidence>
<feature type="transmembrane region" description="Helical" evidence="6">
    <location>
        <begin position="460"/>
        <end position="483"/>
    </location>
</feature>
<dbReference type="PANTHER" id="PTHR11360:SF318">
    <property type="entry name" value="MONOCARBOXYLATE TRANSPORTER 12"/>
    <property type="match status" value="1"/>
</dbReference>
<feature type="transmembrane region" description="Helical" evidence="6">
    <location>
        <begin position="54"/>
        <end position="74"/>
    </location>
</feature>